<gene>
    <name evidence="2" type="ORF">QO010_002118</name>
</gene>
<comment type="caution">
    <text evidence="2">The sequence shown here is derived from an EMBL/GenBank/DDBJ whole genome shotgun (WGS) entry which is preliminary data.</text>
</comment>
<proteinExistence type="predicted"/>
<keyword evidence="3" id="KW-1185">Reference proteome</keyword>
<evidence type="ECO:0000256" key="1">
    <source>
        <dbReference type="SAM" id="SignalP"/>
    </source>
</evidence>
<dbReference type="RefSeq" id="WP_307348930.1">
    <property type="nucleotide sequence ID" value="NZ_JAUSVS010000003.1"/>
</dbReference>
<organism evidence="2 3">
    <name type="scientific">Caulobacter ginsengisoli</name>
    <dbReference type="NCBI Taxonomy" id="400775"/>
    <lineage>
        <taxon>Bacteria</taxon>
        <taxon>Pseudomonadati</taxon>
        <taxon>Pseudomonadota</taxon>
        <taxon>Alphaproteobacteria</taxon>
        <taxon>Caulobacterales</taxon>
        <taxon>Caulobacteraceae</taxon>
        <taxon>Caulobacter</taxon>
    </lineage>
</organism>
<evidence type="ECO:0000313" key="3">
    <source>
        <dbReference type="Proteomes" id="UP001228905"/>
    </source>
</evidence>
<feature type="signal peptide" evidence="1">
    <location>
        <begin position="1"/>
        <end position="15"/>
    </location>
</feature>
<dbReference type="EMBL" id="JAUSVS010000003">
    <property type="protein sequence ID" value="MDQ0464337.1"/>
    <property type="molecule type" value="Genomic_DNA"/>
</dbReference>
<reference evidence="2 3" key="1">
    <citation type="submission" date="2023-07" db="EMBL/GenBank/DDBJ databases">
        <title>Genomic Encyclopedia of Type Strains, Phase IV (KMG-IV): sequencing the most valuable type-strain genomes for metagenomic binning, comparative biology and taxonomic classification.</title>
        <authorList>
            <person name="Goeker M."/>
        </authorList>
    </citation>
    <scope>NUCLEOTIDE SEQUENCE [LARGE SCALE GENOMIC DNA]</scope>
    <source>
        <strain evidence="2 3">DSM 18695</strain>
    </source>
</reference>
<dbReference type="PROSITE" id="PS51257">
    <property type="entry name" value="PROKAR_LIPOPROTEIN"/>
    <property type="match status" value="1"/>
</dbReference>
<feature type="chain" id="PRO_5045527850" description="Lipoprotein" evidence="1">
    <location>
        <begin position="16"/>
        <end position="74"/>
    </location>
</feature>
<evidence type="ECO:0000313" key="2">
    <source>
        <dbReference type="EMBL" id="MDQ0464337.1"/>
    </source>
</evidence>
<name>A0ABU0IQP4_9CAUL</name>
<sequence>MRIAMIVAAAGLALAACNTTTETANTGSAEYQALLKDCQARGGELKPITGGLPAANDSANYACEFKGASPRTTG</sequence>
<dbReference type="Proteomes" id="UP001228905">
    <property type="component" value="Unassembled WGS sequence"/>
</dbReference>
<keyword evidence="1" id="KW-0732">Signal</keyword>
<evidence type="ECO:0008006" key="4">
    <source>
        <dbReference type="Google" id="ProtNLM"/>
    </source>
</evidence>
<accession>A0ABU0IQP4</accession>
<protein>
    <recommendedName>
        <fullName evidence="4">Lipoprotein</fullName>
    </recommendedName>
</protein>